<dbReference type="Proteomes" id="UP000242084">
    <property type="component" value="Chromosome 1"/>
</dbReference>
<evidence type="ECO:0000256" key="3">
    <source>
        <dbReference type="ARBA" id="ARBA00022777"/>
    </source>
</evidence>
<dbReference type="OrthoDB" id="9774290at2"/>
<dbReference type="SUPFAM" id="SSF110738">
    <property type="entry name" value="Glycerate kinase I"/>
    <property type="match status" value="1"/>
</dbReference>
<keyword evidence="5" id="KW-1185">Reference proteome</keyword>
<dbReference type="Pfam" id="PF02595">
    <property type="entry name" value="Gly_kinase"/>
    <property type="match status" value="1"/>
</dbReference>
<dbReference type="EC" id="2.7.1.31" evidence="4"/>
<comment type="similarity">
    <text evidence="1">Belongs to the glycerate kinase type-1 family.</text>
</comment>
<dbReference type="InterPro" id="IPR018193">
    <property type="entry name" value="Glyc_kinase_flavodox-like_fold"/>
</dbReference>
<dbReference type="InterPro" id="IPR018197">
    <property type="entry name" value="Glycerate_kinase_RE-like"/>
</dbReference>
<keyword evidence="3 4" id="KW-0418">Kinase</keyword>
<dbReference type="InterPro" id="IPR036129">
    <property type="entry name" value="Glycerate_kinase_sf"/>
</dbReference>
<dbReference type="GO" id="GO:0008887">
    <property type="term" value="F:glycerate kinase activity"/>
    <property type="evidence" value="ECO:0007669"/>
    <property type="project" value="UniProtKB-EC"/>
</dbReference>
<evidence type="ECO:0000256" key="2">
    <source>
        <dbReference type="ARBA" id="ARBA00022679"/>
    </source>
</evidence>
<dbReference type="Gene3D" id="3.90.1510.10">
    <property type="entry name" value="Glycerate kinase, domain 2"/>
    <property type="match status" value="1"/>
</dbReference>
<reference evidence="4 5" key="1">
    <citation type="submission" date="2017-06" db="EMBL/GenBank/DDBJ databases">
        <authorList>
            <consortium name="Pathogen Informatics"/>
        </authorList>
    </citation>
    <scope>NUCLEOTIDE SEQUENCE [LARGE SCALE GENOMIC DNA]</scope>
    <source>
        <strain evidence="4 5">NCTC13839</strain>
    </source>
</reference>
<keyword evidence="2 4" id="KW-0808">Transferase</keyword>
<protein>
    <submittedName>
        <fullName evidence="4">Glycerate kinase</fullName>
        <ecNumber evidence="4">2.7.1.31</ecNumber>
    </submittedName>
</protein>
<dbReference type="AlphaFoldDB" id="A0A239ZZK4"/>
<name>A0A239ZZK4_9STAP</name>
<dbReference type="Gene3D" id="3.40.50.10350">
    <property type="entry name" value="Glycerate kinase, domain 1"/>
    <property type="match status" value="1"/>
</dbReference>
<dbReference type="KEGG" id="sste:SAMEA4384403_2074"/>
<dbReference type="PANTHER" id="PTHR21599:SF0">
    <property type="entry name" value="GLYCERATE KINASE"/>
    <property type="match status" value="1"/>
</dbReference>
<dbReference type="PANTHER" id="PTHR21599">
    <property type="entry name" value="GLYCERATE KINASE"/>
    <property type="match status" value="1"/>
</dbReference>
<accession>A0A239ZZK4</accession>
<dbReference type="RefSeq" id="WP_095089249.1">
    <property type="nucleotide sequence ID" value="NZ_BMDM01000001.1"/>
</dbReference>
<evidence type="ECO:0000256" key="1">
    <source>
        <dbReference type="ARBA" id="ARBA00006284"/>
    </source>
</evidence>
<organism evidence="4 5">
    <name type="scientific">Mammaliicoccus stepanovicii</name>
    <dbReference type="NCBI Taxonomy" id="643214"/>
    <lineage>
        <taxon>Bacteria</taxon>
        <taxon>Bacillati</taxon>
        <taxon>Bacillota</taxon>
        <taxon>Bacilli</taxon>
        <taxon>Bacillales</taxon>
        <taxon>Staphylococcaceae</taxon>
        <taxon>Mammaliicoccus</taxon>
    </lineage>
</organism>
<dbReference type="EMBL" id="LT906462">
    <property type="protein sequence ID" value="SNV76611.1"/>
    <property type="molecule type" value="Genomic_DNA"/>
</dbReference>
<dbReference type="InterPro" id="IPR004381">
    <property type="entry name" value="Glycerate_kinase"/>
</dbReference>
<evidence type="ECO:0000313" key="5">
    <source>
        <dbReference type="Proteomes" id="UP000242084"/>
    </source>
</evidence>
<dbReference type="GO" id="GO:0031388">
    <property type="term" value="P:organic acid phosphorylation"/>
    <property type="evidence" value="ECO:0007669"/>
    <property type="project" value="InterPro"/>
</dbReference>
<dbReference type="NCBIfam" id="TIGR00045">
    <property type="entry name" value="glycerate kinase"/>
    <property type="match status" value="1"/>
</dbReference>
<evidence type="ECO:0000313" key="4">
    <source>
        <dbReference type="EMBL" id="SNV76611.1"/>
    </source>
</evidence>
<gene>
    <name evidence="4" type="primary">glxK_2</name>
    <name evidence="4" type="ORF">SAMEA4384403_02074</name>
</gene>
<sequence length="376" mass="42156">MRVLVAMDEFDGILSSYHANRFVEEAIKTQLTEADIVQVPLFNGQREVMDSILLWQSGTKYSVDHHDAYMKAKTSSYAVTENNIIVIEAGKVLTSDEDIASPLNTSSYGLGEMLLSALTEDKQDMIISVGDVHSYDGGIGMLQALGAKFYDAEGMLIDVREGANKIKYIRTIDLYDLDKRLKDKNIKVITDFESKYYGKASRVMKEHELNQISYNDAVSIDNAMWYISELFKSQHRILLGKPERGGAGSGIAAVLNTLYDAELVTGGDVVNELTYLDKLISQADLVVFGEGLNPNQQLLETTSVRIAELCQKHQKLNIAICATDEKFDHYVEQDTTAMFKVLNKDQYTMSDFEMGIMLRHLTTQALRLLKSNLNTK</sequence>
<proteinExistence type="inferred from homology"/>